<organism evidence="6 7">
    <name type="scientific">Diploptera punctata</name>
    <name type="common">Pacific beetle cockroach</name>
    <dbReference type="NCBI Taxonomy" id="6984"/>
    <lineage>
        <taxon>Eukaryota</taxon>
        <taxon>Metazoa</taxon>
        <taxon>Ecdysozoa</taxon>
        <taxon>Arthropoda</taxon>
        <taxon>Hexapoda</taxon>
        <taxon>Insecta</taxon>
        <taxon>Pterygota</taxon>
        <taxon>Neoptera</taxon>
        <taxon>Polyneoptera</taxon>
        <taxon>Dictyoptera</taxon>
        <taxon>Blattodea</taxon>
        <taxon>Blaberoidea</taxon>
        <taxon>Blaberidae</taxon>
        <taxon>Diplopterinae</taxon>
        <taxon>Diploptera</taxon>
    </lineage>
</organism>
<feature type="domain" description="SIAH-type" evidence="5">
    <location>
        <begin position="10"/>
        <end position="65"/>
    </location>
</feature>
<evidence type="ECO:0000313" key="7">
    <source>
        <dbReference type="Proteomes" id="UP001233999"/>
    </source>
</evidence>
<comment type="caution">
    <text evidence="6">The sequence shown here is derived from an EMBL/GenBank/DDBJ whole genome shotgun (WGS) entry which is preliminary data.</text>
</comment>
<evidence type="ECO:0000256" key="4">
    <source>
        <dbReference type="PROSITE-ProRule" id="PRU00455"/>
    </source>
</evidence>
<dbReference type="Pfam" id="PF21361">
    <property type="entry name" value="Sina_ZnF"/>
    <property type="match status" value="1"/>
</dbReference>
<evidence type="ECO:0000259" key="5">
    <source>
        <dbReference type="PROSITE" id="PS51081"/>
    </source>
</evidence>
<dbReference type="SUPFAM" id="SSF49599">
    <property type="entry name" value="TRAF domain-like"/>
    <property type="match status" value="1"/>
</dbReference>
<dbReference type="Proteomes" id="UP001233999">
    <property type="component" value="Unassembled WGS sequence"/>
</dbReference>
<protein>
    <recommendedName>
        <fullName evidence="5">SIAH-type domain-containing protein</fullName>
    </recommendedName>
</protein>
<dbReference type="AlphaFoldDB" id="A0AAD8E2Z2"/>
<feature type="non-terminal residue" evidence="6">
    <location>
        <position position="65"/>
    </location>
</feature>
<gene>
    <name evidence="6" type="ORF">L9F63_007799</name>
</gene>
<keyword evidence="1" id="KW-0479">Metal-binding</keyword>
<proteinExistence type="predicted"/>
<evidence type="ECO:0000313" key="6">
    <source>
        <dbReference type="EMBL" id="KAJ9575036.1"/>
    </source>
</evidence>
<dbReference type="GO" id="GO:0008270">
    <property type="term" value="F:zinc ion binding"/>
    <property type="evidence" value="ECO:0007669"/>
    <property type="project" value="UniProtKB-KW"/>
</dbReference>
<sequence>QQEQEKSEPKLNYYCSNMTQGCMKVEDEKEKIQQHEVSCEYQNMRCFNGCTWQGPLKKLSTHVRA</sequence>
<dbReference type="InterPro" id="IPR013010">
    <property type="entry name" value="Znf_SIAH"/>
</dbReference>
<evidence type="ECO:0000256" key="1">
    <source>
        <dbReference type="ARBA" id="ARBA00022723"/>
    </source>
</evidence>
<accession>A0AAD8E2Z2</accession>
<dbReference type="InterPro" id="IPR013083">
    <property type="entry name" value="Znf_RING/FYVE/PHD"/>
</dbReference>
<evidence type="ECO:0000256" key="3">
    <source>
        <dbReference type="ARBA" id="ARBA00022833"/>
    </source>
</evidence>
<feature type="non-terminal residue" evidence="6">
    <location>
        <position position="1"/>
    </location>
</feature>
<dbReference type="EMBL" id="JASPKZ010010242">
    <property type="protein sequence ID" value="KAJ9575036.1"/>
    <property type="molecule type" value="Genomic_DNA"/>
</dbReference>
<keyword evidence="2 4" id="KW-0863">Zinc-finger</keyword>
<evidence type="ECO:0000256" key="2">
    <source>
        <dbReference type="ARBA" id="ARBA00022771"/>
    </source>
</evidence>
<dbReference type="PROSITE" id="PS51081">
    <property type="entry name" value="ZF_SIAH"/>
    <property type="match status" value="1"/>
</dbReference>
<keyword evidence="3" id="KW-0862">Zinc</keyword>
<reference evidence="6" key="2">
    <citation type="submission" date="2023-05" db="EMBL/GenBank/DDBJ databases">
        <authorList>
            <person name="Fouks B."/>
        </authorList>
    </citation>
    <scope>NUCLEOTIDE SEQUENCE</scope>
    <source>
        <strain evidence="6">Stay&amp;Tobe</strain>
        <tissue evidence="6">Testes</tissue>
    </source>
</reference>
<reference evidence="6" key="1">
    <citation type="journal article" date="2023" name="IScience">
        <title>Live-bearing cockroach genome reveals convergent evolutionary mechanisms linked to viviparity in insects and beyond.</title>
        <authorList>
            <person name="Fouks B."/>
            <person name="Harrison M.C."/>
            <person name="Mikhailova A.A."/>
            <person name="Marchal E."/>
            <person name="English S."/>
            <person name="Carruthers M."/>
            <person name="Jennings E.C."/>
            <person name="Chiamaka E.L."/>
            <person name="Frigard R.A."/>
            <person name="Pippel M."/>
            <person name="Attardo G.M."/>
            <person name="Benoit J.B."/>
            <person name="Bornberg-Bauer E."/>
            <person name="Tobe S.S."/>
        </authorList>
    </citation>
    <scope>NUCLEOTIDE SEQUENCE</scope>
    <source>
        <strain evidence="6">Stay&amp;Tobe</strain>
    </source>
</reference>
<keyword evidence="7" id="KW-1185">Reference proteome</keyword>
<dbReference type="Gene3D" id="3.30.40.10">
    <property type="entry name" value="Zinc/RING finger domain, C3HC4 (zinc finger)"/>
    <property type="match status" value="1"/>
</dbReference>
<name>A0AAD8E2Z2_DIPPU</name>